<dbReference type="EMBL" id="JACCAC010000001">
    <property type="protein sequence ID" value="NYG54512.1"/>
    <property type="molecule type" value="Genomic_DNA"/>
</dbReference>
<evidence type="ECO:0000313" key="4">
    <source>
        <dbReference type="Proteomes" id="UP000544110"/>
    </source>
</evidence>
<keyword evidence="2" id="KW-1133">Transmembrane helix</keyword>
<proteinExistence type="predicted"/>
<feature type="transmembrane region" description="Helical" evidence="2">
    <location>
        <begin position="38"/>
        <end position="60"/>
    </location>
</feature>
<feature type="transmembrane region" description="Helical" evidence="2">
    <location>
        <begin position="80"/>
        <end position="100"/>
    </location>
</feature>
<accession>A0A7Y9RTZ3</accession>
<protein>
    <submittedName>
        <fullName evidence="3">Uncharacterized protein</fullName>
    </submittedName>
</protein>
<evidence type="ECO:0000256" key="2">
    <source>
        <dbReference type="SAM" id="Phobius"/>
    </source>
</evidence>
<feature type="transmembrane region" description="Helical" evidence="2">
    <location>
        <begin position="6"/>
        <end position="26"/>
    </location>
</feature>
<reference evidence="3 4" key="1">
    <citation type="submission" date="2020-07" db="EMBL/GenBank/DDBJ databases">
        <title>Sequencing the genomes of 1000 actinobacteria strains.</title>
        <authorList>
            <person name="Klenk H.-P."/>
        </authorList>
    </citation>
    <scope>NUCLEOTIDE SEQUENCE [LARGE SCALE GENOMIC DNA]</scope>
    <source>
        <strain evidence="3 4">DSM 24552</strain>
    </source>
</reference>
<evidence type="ECO:0000256" key="1">
    <source>
        <dbReference type="SAM" id="MobiDB-lite"/>
    </source>
</evidence>
<feature type="region of interest" description="Disordered" evidence="1">
    <location>
        <begin position="183"/>
        <end position="236"/>
    </location>
</feature>
<organism evidence="3 4">
    <name type="scientific">Nocardioides perillae</name>
    <dbReference type="NCBI Taxonomy" id="1119534"/>
    <lineage>
        <taxon>Bacteria</taxon>
        <taxon>Bacillati</taxon>
        <taxon>Actinomycetota</taxon>
        <taxon>Actinomycetes</taxon>
        <taxon>Propionibacteriales</taxon>
        <taxon>Nocardioidaceae</taxon>
        <taxon>Nocardioides</taxon>
    </lineage>
</organism>
<dbReference type="Proteomes" id="UP000544110">
    <property type="component" value="Unassembled WGS sequence"/>
</dbReference>
<keyword evidence="4" id="KW-1185">Reference proteome</keyword>
<keyword evidence="2" id="KW-0472">Membrane</keyword>
<name>A0A7Y9RTZ3_9ACTN</name>
<keyword evidence="2" id="KW-0812">Transmembrane</keyword>
<sequence length="236" mass="24914">MSWWLVGLVCNSVIMVAYLLITLAIVRPLVRSGQLRSNPLGAATATIFFTCAVHHGAHAVHMVMPWFGADLEQGLAMRAAWGWQLALWDVVGAAAGAYYWTLRRSYSSLMEGAALFQDFRAREQQALEINDGVLQGLVVARMALELGERDRAMSALDGAIAAASGMVTDLLGAHQRGGSAGLLRSSAATVTTTPAPAATSTPDQPGMPDRPGAVGRPGASGEPAQPREPDPPVTLR</sequence>
<dbReference type="AlphaFoldDB" id="A0A7Y9RTZ3"/>
<gene>
    <name evidence="3" type="ORF">BJ989_000816</name>
</gene>
<dbReference type="RefSeq" id="WP_179517123.1">
    <property type="nucleotide sequence ID" value="NZ_JACCAC010000001.1"/>
</dbReference>
<feature type="compositionally biased region" description="Low complexity" evidence="1">
    <location>
        <begin position="185"/>
        <end position="202"/>
    </location>
</feature>
<comment type="caution">
    <text evidence="3">The sequence shown here is derived from an EMBL/GenBank/DDBJ whole genome shotgun (WGS) entry which is preliminary data.</text>
</comment>
<evidence type="ECO:0000313" key="3">
    <source>
        <dbReference type="EMBL" id="NYG54512.1"/>
    </source>
</evidence>